<keyword evidence="3" id="KW-0804">Transcription</keyword>
<evidence type="ECO:0000256" key="3">
    <source>
        <dbReference type="ARBA" id="ARBA00023163"/>
    </source>
</evidence>
<dbReference type="Pfam" id="PF00392">
    <property type="entry name" value="GntR"/>
    <property type="match status" value="1"/>
</dbReference>
<dbReference type="InterPro" id="IPR000524">
    <property type="entry name" value="Tscrpt_reg_HTH_GntR"/>
</dbReference>
<dbReference type="GO" id="GO:0003700">
    <property type="term" value="F:DNA-binding transcription factor activity"/>
    <property type="evidence" value="ECO:0007669"/>
    <property type="project" value="InterPro"/>
</dbReference>
<dbReference type="Proteomes" id="UP000306985">
    <property type="component" value="Unassembled WGS sequence"/>
</dbReference>
<dbReference type="Gene3D" id="1.20.120.530">
    <property type="entry name" value="GntR ligand-binding domain-like"/>
    <property type="match status" value="1"/>
</dbReference>
<evidence type="ECO:0000259" key="4">
    <source>
        <dbReference type="PROSITE" id="PS50949"/>
    </source>
</evidence>
<dbReference type="PANTHER" id="PTHR43537">
    <property type="entry name" value="TRANSCRIPTIONAL REGULATOR, GNTR FAMILY"/>
    <property type="match status" value="1"/>
</dbReference>
<dbReference type="PROSITE" id="PS50949">
    <property type="entry name" value="HTH_GNTR"/>
    <property type="match status" value="1"/>
</dbReference>
<dbReference type="RefSeq" id="WP_137447781.1">
    <property type="nucleotide sequence ID" value="NZ_SZZH01000001.1"/>
</dbReference>
<dbReference type="Gene3D" id="1.10.10.10">
    <property type="entry name" value="Winged helix-like DNA-binding domain superfamily/Winged helix DNA-binding domain"/>
    <property type="match status" value="1"/>
</dbReference>
<dbReference type="SUPFAM" id="SSF46785">
    <property type="entry name" value="Winged helix' DNA-binding domain"/>
    <property type="match status" value="1"/>
</dbReference>
<dbReference type="SMART" id="SM00895">
    <property type="entry name" value="FCD"/>
    <property type="match status" value="1"/>
</dbReference>
<dbReference type="CDD" id="cd07377">
    <property type="entry name" value="WHTH_GntR"/>
    <property type="match status" value="1"/>
</dbReference>
<protein>
    <submittedName>
        <fullName evidence="5">GntR family transcriptional regulator</fullName>
    </submittedName>
</protein>
<dbReference type="PANTHER" id="PTHR43537:SF5">
    <property type="entry name" value="UXU OPERON TRANSCRIPTIONAL REGULATOR"/>
    <property type="match status" value="1"/>
</dbReference>
<evidence type="ECO:0000256" key="1">
    <source>
        <dbReference type="ARBA" id="ARBA00023015"/>
    </source>
</evidence>
<accession>A0A4U6QJ56</accession>
<dbReference type="SMART" id="SM00345">
    <property type="entry name" value="HTH_GNTR"/>
    <property type="match status" value="1"/>
</dbReference>
<organism evidence="5 6">
    <name type="scientific">Nakamurella flava</name>
    <dbReference type="NCBI Taxonomy" id="2576308"/>
    <lineage>
        <taxon>Bacteria</taxon>
        <taxon>Bacillati</taxon>
        <taxon>Actinomycetota</taxon>
        <taxon>Actinomycetes</taxon>
        <taxon>Nakamurellales</taxon>
        <taxon>Nakamurellaceae</taxon>
        <taxon>Nakamurella</taxon>
    </lineage>
</organism>
<dbReference type="GO" id="GO:0003677">
    <property type="term" value="F:DNA binding"/>
    <property type="evidence" value="ECO:0007669"/>
    <property type="project" value="UniProtKB-KW"/>
</dbReference>
<evidence type="ECO:0000256" key="2">
    <source>
        <dbReference type="ARBA" id="ARBA00023125"/>
    </source>
</evidence>
<reference evidence="5 6" key="1">
    <citation type="submission" date="2019-05" db="EMBL/GenBank/DDBJ databases">
        <title>Nakamurella sp. N5BH11, whole genome shotgun sequence.</title>
        <authorList>
            <person name="Tuo L."/>
        </authorList>
    </citation>
    <scope>NUCLEOTIDE SEQUENCE [LARGE SCALE GENOMIC DNA]</scope>
    <source>
        <strain evidence="5 6">N5BH11</strain>
    </source>
</reference>
<evidence type="ECO:0000313" key="6">
    <source>
        <dbReference type="Proteomes" id="UP000306985"/>
    </source>
</evidence>
<evidence type="ECO:0000313" key="5">
    <source>
        <dbReference type="EMBL" id="TKV60477.1"/>
    </source>
</evidence>
<comment type="caution">
    <text evidence="5">The sequence shown here is derived from an EMBL/GenBank/DDBJ whole genome shotgun (WGS) entry which is preliminary data.</text>
</comment>
<dbReference type="PRINTS" id="PR00035">
    <property type="entry name" value="HTHGNTR"/>
</dbReference>
<dbReference type="InterPro" id="IPR011711">
    <property type="entry name" value="GntR_C"/>
</dbReference>
<keyword evidence="1" id="KW-0805">Transcription regulation</keyword>
<proteinExistence type="predicted"/>
<gene>
    <name evidence="5" type="ORF">FDO65_01855</name>
</gene>
<dbReference type="InterPro" id="IPR036388">
    <property type="entry name" value="WH-like_DNA-bd_sf"/>
</dbReference>
<dbReference type="Pfam" id="PF07729">
    <property type="entry name" value="FCD"/>
    <property type="match status" value="1"/>
</dbReference>
<name>A0A4U6QJ56_9ACTN</name>
<dbReference type="EMBL" id="SZZH01000001">
    <property type="protein sequence ID" value="TKV60477.1"/>
    <property type="molecule type" value="Genomic_DNA"/>
</dbReference>
<dbReference type="OrthoDB" id="3267569at2"/>
<feature type="domain" description="HTH gntR-type" evidence="4">
    <location>
        <begin position="9"/>
        <end position="76"/>
    </location>
</feature>
<sequence length="217" mass="23873">MPVPAPGPVSAADRAHVEIRRRIADGELPPGTLLSENELAASLSVSRTPVRAALARLRDEGWITVLPQRGALVRALSETDLREAAQVRHALECAGVRAVDPADRSALVDRLRAALDEQADALADRDFTRFVGLGTAFHRTFAAAAGNELMLSLYDRLQDRQALSIIRSRTRIQRDPVGVLDDHRTLLRHLAAGDWAAFADHLQSHQVRWDDESTVYP</sequence>
<dbReference type="InterPro" id="IPR008920">
    <property type="entry name" value="TF_FadR/GntR_C"/>
</dbReference>
<dbReference type="SUPFAM" id="SSF48008">
    <property type="entry name" value="GntR ligand-binding domain-like"/>
    <property type="match status" value="1"/>
</dbReference>
<keyword evidence="6" id="KW-1185">Reference proteome</keyword>
<dbReference type="InterPro" id="IPR036390">
    <property type="entry name" value="WH_DNA-bd_sf"/>
</dbReference>
<dbReference type="AlphaFoldDB" id="A0A4U6QJ56"/>
<keyword evidence="2" id="KW-0238">DNA-binding</keyword>